<dbReference type="CDD" id="cd00190">
    <property type="entry name" value="Tryp_SPc"/>
    <property type="match status" value="1"/>
</dbReference>
<dbReference type="InterPro" id="IPR043504">
    <property type="entry name" value="Peptidase_S1_PA_chymotrypsin"/>
</dbReference>
<keyword evidence="4" id="KW-1015">Disulfide bond</keyword>
<evidence type="ECO:0000256" key="3">
    <source>
        <dbReference type="ARBA" id="ARBA00022825"/>
    </source>
</evidence>
<gene>
    <name evidence="6" type="ORF">ALC57_04772</name>
</gene>
<keyword evidence="3" id="KW-0720">Serine protease</keyword>
<dbReference type="Gene3D" id="1.10.10.60">
    <property type="entry name" value="Homeodomain-like"/>
    <property type="match status" value="1"/>
</dbReference>
<reference evidence="6 7" key="1">
    <citation type="submission" date="2015-09" db="EMBL/GenBank/DDBJ databases">
        <title>Trachymyrmex cornetzi WGS genome.</title>
        <authorList>
            <person name="Nygaard S."/>
            <person name="Hu H."/>
            <person name="Boomsma J."/>
            <person name="Zhang G."/>
        </authorList>
    </citation>
    <scope>NUCLEOTIDE SEQUENCE [LARGE SCALE GENOMIC DNA]</scope>
    <source>
        <strain evidence="6">Tcor2-1</strain>
        <tissue evidence="6">Whole body</tissue>
    </source>
</reference>
<organism evidence="6 7">
    <name type="scientific">Trachymyrmex cornetzi</name>
    <dbReference type="NCBI Taxonomy" id="471704"/>
    <lineage>
        <taxon>Eukaryota</taxon>
        <taxon>Metazoa</taxon>
        <taxon>Ecdysozoa</taxon>
        <taxon>Arthropoda</taxon>
        <taxon>Hexapoda</taxon>
        <taxon>Insecta</taxon>
        <taxon>Pterygota</taxon>
        <taxon>Neoptera</taxon>
        <taxon>Endopterygota</taxon>
        <taxon>Hymenoptera</taxon>
        <taxon>Apocrita</taxon>
        <taxon>Aculeata</taxon>
        <taxon>Formicoidea</taxon>
        <taxon>Formicidae</taxon>
        <taxon>Myrmicinae</taxon>
        <taxon>Trachymyrmex</taxon>
    </lineage>
</organism>
<dbReference type="PANTHER" id="PTHR24276">
    <property type="entry name" value="POLYSERASE-RELATED"/>
    <property type="match status" value="1"/>
</dbReference>
<dbReference type="InterPro" id="IPR050430">
    <property type="entry name" value="Peptidase_S1"/>
</dbReference>
<dbReference type="EMBL" id="KQ979074">
    <property type="protein sequence ID" value="KYN22989.1"/>
    <property type="molecule type" value="Genomic_DNA"/>
</dbReference>
<dbReference type="AlphaFoldDB" id="A0A195EDR8"/>
<sequence length="233" mass="25940">DMVKTIEVVRNKKMGWLKASRQMNVPQRTLRRLAPLDESFTGSLKTYYLEEIRMWTCTTGKPVTQYNIMDLFGRAYINCQTAEIAINGFLQKPLKFSSRICPVDLPKQNQTVKGGSKAKVSGFGIISSEGEESDGHLYVVDNIITNQAYCRELYDTAANITIEDTHICANDPTIQKGACVGDSGGPLTVNGLLVGLVSFGLYPNICTVTEYPTVYARVPSYIDWINTMRKKSC</sequence>
<keyword evidence="1" id="KW-0645">Protease</keyword>
<keyword evidence="2" id="KW-0378">Hydrolase</keyword>
<evidence type="ECO:0000256" key="4">
    <source>
        <dbReference type="ARBA" id="ARBA00023157"/>
    </source>
</evidence>
<name>A0A195EDR8_9HYME</name>
<protein>
    <submittedName>
        <fullName evidence="6">Trypsin-1</fullName>
    </submittedName>
</protein>
<evidence type="ECO:0000313" key="7">
    <source>
        <dbReference type="Proteomes" id="UP000078492"/>
    </source>
</evidence>
<dbReference type="PROSITE" id="PS50240">
    <property type="entry name" value="TRYPSIN_DOM"/>
    <property type="match status" value="1"/>
</dbReference>
<evidence type="ECO:0000256" key="2">
    <source>
        <dbReference type="ARBA" id="ARBA00022801"/>
    </source>
</evidence>
<evidence type="ECO:0000256" key="1">
    <source>
        <dbReference type="ARBA" id="ARBA00022670"/>
    </source>
</evidence>
<proteinExistence type="predicted"/>
<dbReference type="SMART" id="SM00020">
    <property type="entry name" value="Tryp_SPc"/>
    <property type="match status" value="1"/>
</dbReference>
<feature type="domain" description="Peptidase S1" evidence="5">
    <location>
        <begin position="90"/>
        <end position="230"/>
    </location>
</feature>
<dbReference type="Gene3D" id="2.40.10.10">
    <property type="entry name" value="Trypsin-like serine proteases"/>
    <property type="match status" value="2"/>
</dbReference>
<dbReference type="PANTHER" id="PTHR24276:SF98">
    <property type="entry name" value="FI18310P1-RELATED"/>
    <property type="match status" value="1"/>
</dbReference>
<feature type="non-terminal residue" evidence="6">
    <location>
        <position position="1"/>
    </location>
</feature>
<evidence type="ECO:0000259" key="5">
    <source>
        <dbReference type="PROSITE" id="PS50240"/>
    </source>
</evidence>
<evidence type="ECO:0000313" key="6">
    <source>
        <dbReference type="EMBL" id="KYN22989.1"/>
    </source>
</evidence>
<dbReference type="InterPro" id="IPR001254">
    <property type="entry name" value="Trypsin_dom"/>
</dbReference>
<dbReference type="SUPFAM" id="SSF50494">
    <property type="entry name" value="Trypsin-like serine proteases"/>
    <property type="match status" value="1"/>
</dbReference>
<keyword evidence="7" id="KW-1185">Reference proteome</keyword>
<dbReference type="GO" id="GO:0004252">
    <property type="term" value="F:serine-type endopeptidase activity"/>
    <property type="evidence" value="ECO:0007669"/>
    <property type="project" value="InterPro"/>
</dbReference>
<dbReference type="STRING" id="471704.A0A195EDR8"/>
<dbReference type="InterPro" id="IPR033116">
    <property type="entry name" value="TRYPSIN_SER"/>
</dbReference>
<dbReference type="InterPro" id="IPR009003">
    <property type="entry name" value="Peptidase_S1_PA"/>
</dbReference>
<dbReference type="GO" id="GO:0006508">
    <property type="term" value="P:proteolysis"/>
    <property type="evidence" value="ECO:0007669"/>
    <property type="project" value="UniProtKB-KW"/>
</dbReference>
<dbReference type="Pfam" id="PF00089">
    <property type="entry name" value="Trypsin"/>
    <property type="match status" value="1"/>
</dbReference>
<accession>A0A195EDR8</accession>
<dbReference type="Proteomes" id="UP000078492">
    <property type="component" value="Unassembled WGS sequence"/>
</dbReference>
<dbReference type="PROSITE" id="PS00135">
    <property type="entry name" value="TRYPSIN_SER"/>
    <property type="match status" value="1"/>
</dbReference>